<name>A0A915I984_ROMCU</name>
<keyword evidence="1" id="KW-1185">Reference proteome</keyword>
<sequence length="111" mass="12750">MWYSETGLKVCLILDPSMLPVFDLELQFHCLTVHESPNNNDDVLLMPISKLHAKNQSSSCGACVMCKKNLSESSHVAPHRLHLNGLSLEWQPLCNKYIIWHLNHIPQCEQW</sequence>
<dbReference type="AlphaFoldDB" id="A0A915I984"/>
<organism evidence="1 2">
    <name type="scientific">Romanomermis culicivorax</name>
    <name type="common">Nematode worm</name>
    <dbReference type="NCBI Taxonomy" id="13658"/>
    <lineage>
        <taxon>Eukaryota</taxon>
        <taxon>Metazoa</taxon>
        <taxon>Ecdysozoa</taxon>
        <taxon>Nematoda</taxon>
        <taxon>Enoplea</taxon>
        <taxon>Dorylaimia</taxon>
        <taxon>Mermithida</taxon>
        <taxon>Mermithoidea</taxon>
        <taxon>Mermithidae</taxon>
        <taxon>Romanomermis</taxon>
    </lineage>
</organism>
<dbReference type="WBParaSite" id="nRc.2.0.1.t10328-RA">
    <property type="protein sequence ID" value="nRc.2.0.1.t10328-RA"/>
    <property type="gene ID" value="nRc.2.0.1.g10328"/>
</dbReference>
<protein>
    <submittedName>
        <fullName evidence="2">Uncharacterized protein</fullName>
    </submittedName>
</protein>
<evidence type="ECO:0000313" key="2">
    <source>
        <dbReference type="WBParaSite" id="nRc.2.0.1.t10328-RA"/>
    </source>
</evidence>
<proteinExistence type="predicted"/>
<reference evidence="2" key="1">
    <citation type="submission" date="2022-11" db="UniProtKB">
        <authorList>
            <consortium name="WormBaseParasite"/>
        </authorList>
    </citation>
    <scope>IDENTIFICATION</scope>
</reference>
<accession>A0A915I984</accession>
<evidence type="ECO:0000313" key="1">
    <source>
        <dbReference type="Proteomes" id="UP000887565"/>
    </source>
</evidence>
<dbReference type="Proteomes" id="UP000887565">
    <property type="component" value="Unplaced"/>
</dbReference>